<name>A0ABY7SL39_9RHOB</name>
<sequence length="853" mass="92944">MIRIFLAVLVTALSLFALPLAAQEAQSGSGEQWSSIAYDEWNSAADRAEKLIADRETSSEELSEIREEIVRWRQSFQQGQNVNGPRIKSVRQQIEALGAPPAEGQTEDDEIAQRREDLNKQLSELQAPRIAAAEAASRASAIIDNIAEIQAFRAAAELTESMPPPFMPSSWAEAASSGAELAARYAESADAALKTDGSVWEQLKERLPSILSYLVAAAIILTYGRWWVLSLPKRISVRASEYSRAVVVFLVSLGQIIVPLIGIYLLVSAIEASNLAGEWTIPILGALPSAAMIWYGGRWLAQMLFPAKSIAYDTLEMPRPLRIKAYRTAVLLSSIFALHHIMAWAILPPSGAYSRVGDQVTRVPLDMSDGAASVFNFILILLAGLTVFRLGNILRSLTKREDASSLAYRHRLLSWVGSLSRVIAVLSVLLGFFGLINLANYFLWPWILTVALICLLIVLQDFIADVFAMMHRGAEGAREGLTPLLIGFGLIILSIPLFLLIWGERKEDLAELWLQIRKGFTFGGITLSPGVILTLIIVFAIGYTITRGIQGLFRNSILPKTKLDSGAQNAVVAGLGYVGIFIASVMAITSAGIDLSSLAILASALSVGIGFGLQNIVSNFVSGIILMVERPVSVGDWIEAGGQQGIVKRISVRSTMVETFDKTEVIVPNSDLISQPVTNWTRHNKVGRIIVPVGVSYGSDTRQVEKILKEIIEDQPLVTIDPPPSVLFRAFGADSMDFEIRAILSDVGAGLGVTSEVLHQIAIRFAEEGIEVPHPQRDIWLRNPEALQMKPGDPDMGAEAKAEEEKPAEKADEQLSDDEFHRRYDPRVTFDKDADDAAGPDADADGDGDGGDR</sequence>
<dbReference type="RefSeq" id="WP_271886197.1">
    <property type="nucleotide sequence ID" value="NZ_CP067136.1"/>
</dbReference>
<keyword evidence="6 8" id="KW-0472">Membrane</keyword>
<dbReference type="PANTHER" id="PTHR30347">
    <property type="entry name" value="POTASSIUM CHANNEL RELATED"/>
    <property type="match status" value="1"/>
</dbReference>
<dbReference type="Pfam" id="PF00924">
    <property type="entry name" value="MS_channel_2nd"/>
    <property type="match status" value="1"/>
</dbReference>
<keyword evidence="4 8" id="KW-0812">Transmembrane</keyword>
<keyword evidence="9" id="KW-0732">Signal</keyword>
<feature type="domain" description="Mechanosensitive ion channel MscS" evidence="10">
    <location>
        <begin position="615"/>
        <end position="682"/>
    </location>
</feature>
<accession>A0ABY7SL39</accession>
<feature type="transmembrane region" description="Helical" evidence="8">
    <location>
        <begin position="442"/>
        <end position="468"/>
    </location>
</feature>
<evidence type="ECO:0000256" key="4">
    <source>
        <dbReference type="ARBA" id="ARBA00022692"/>
    </source>
</evidence>
<dbReference type="Gene3D" id="3.30.70.100">
    <property type="match status" value="1"/>
</dbReference>
<gene>
    <name evidence="12" type="ORF">JHX87_02415</name>
</gene>
<evidence type="ECO:0000256" key="1">
    <source>
        <dbReference type="ARBA" id="ARBA00004651"/>
    </source>
</evidence>
<protein>
    <submittedName>
        <fullName evidence="12">Mechanosensitive ion channel family protein</fullName>
    </submittedName>
</protein>
<dbReference type="SUPFAM" id="SSF82689">
    <property type="entry name" value="Mechanosensitive channel protein MscS (YggB), C-terminal domain"/>
    <property type="match status" value="1"/>
</dbReference>
<feature type="transmembrane region" description="Helical" evidence="8">
    <location>
        <begin position="595"/>
        <end position="617"/>
    </location>
</feature>
<comment type="subcellular location">
    <subcellularLocation>
        <location evidence="1">Cell membrane</location>
        <topology evidence="1">Multi-pass membrane protein</topology>
    </subcellularLocation>
</comment>
<evidence type="ECO:0000313" key="12">
    <source>
        <dbReference type="EMBL" id="WCR07712.1"/>
    </source>
</evidence>
<feature type="transmembrane region" description="Helical" evidence="8">
    <location>
        <begin position="412"/>
        <end position="436"/>
    </location>
</feature>
<evidence type="ECO:0000256" key="6">
    <source>
        <dbReference type="ARBA" id="ARBA00023136"/>
    </source>
</evidence>
<dbReference type="InterPro" id="IPR011066">
    <property type="entry name" value="MscS_channel_C_sf"/>
</dbReference>
<dbReference type="Gene3D" id="1.10.287.1260">
    <property type="match status" value="1"/>
</dbReference>
<dbReference type="Gene3D" id="2.30.30.60">
    <property type="match status" value="1"/>
</dbReference>
<feature type="region of interest" description="Disordered" evidence="7">
    <location>
        <begin position="787"/>
        <end position="853"/>
    </location>
</feature>
<organism evidence="12 13">
    <name type="scientific">Paracoccus fistulariae</name>
    <dbReference type="NCBI Taxonomy" id="658446"/>
    <lineage>
        <taxon>Bacteria</taxon>
        <taxon>Pseudomonadati</taxon>
        <taxon>Pseudomonadota</taxon>
        <taxon>Alphaproteobacteria</taxon>
        <taxon>Rhodobacterales</taxon>
        <taxon>Paracoccaceae</taxon>
        <taxon>Paracoccus</taxon>
    </lineage>
</organism>
<dbReference type="PROSITE" id="PS01246">
    <property type="entry name" value="UPF0003"/>
    <property type="match status" value="1"/>
</dbReference>
<dbReference type="InterPro" id="IPR011014">
    <property type="entry name" value="MscS_channel_TM-2"/>
</dbReference>
<dbReference type="EMBL" id="CP067136">
    <property type="protein sequence ID" value="WCR07712.1"/>
    <property type="molecule type" value="Genomic_DNA"/>
</dbReference>
<dbReference type="Proteomes" id="UP001219349">
    <property type="component" value="Chromosome"/>
</dbReference>
<feature type="transmembrane region" description="Helical" evidence="8">
    <location>
        <begin position="242"/>
        <end position="267"/>
    </location>
</feature>
<dbReference type="InterPro" id="IPR006685">
    <property type="entry name" value="MscS_channel_2nd"/>
</dbReference>
<feature type="transmembrane region" description="Helical" evidence="8">
    <location>
        <begin position="480"/>
        <end position="502"/>
    </location>
</feature>
<dbReference type="InterPro" id="IPR023408">
    <property type="entry name" value="MscS_beta-dom_sf"/>
</dbReference>
<dbReference type="PANTHER" id="PTHR30347:SF1">
    <property type="entry name" value="MECHANOSENSITIVE CHANNEL MSCK"/>
    <property type="match status" value="1"/>
</dbReference>
<dbReference type="Pfam" id="PF21082">
    <property type="entry name" value="MS_channel_3rd"/>
    <property type="match status" value="1"/>
</dbReference>
<feature type="chain" id="PRO_5046762273" evidence="9">
    <location>
        <begin position="23"/>
        <end position="853"/>
    </location>
</feature>
<feature type="transmembrane region" description="Helical" evidence="8">
    <location>
        <begin position="371"/>
        <end position="391"/>
    </location>
</feature>
<evidence type="ECO:0000256" key="2">
    <source>
        <dbReference type="ARBA" id="ARBA00008017"/>
    </source>
</evidence>
<dbReference type="InterPro" id="IPR010920">
    <property type="entry name" value="LSM_dom_sf"/>
</dbReference>
<feature type="domain" description="Mechanosensitive ion channel MscS C-terminal" evidence="11">
    <location>
        <begin position="691"/>
        <end position="771"/>
    </location>
</feature>
<evidence type="ECO:0000256" key="9">
    <source>
        <dbReference type="SAM" id="SignalP"/>
    </source>
</evidence>
<keyword evidence="3" id="KW-1003">Cell membrane</keyword>
<dbReference type="SUPFAM" id="SSF82861">
    <property type="entry name" value="Mechanosensitive channel protein MscS (YggB), transmembrane region"/>
    <property type="match status" value="1"/>
</dbReference>
<keyword evidence="13" id="KW-1185">Reference proteome</keyword>
<proteinExistence type="inferred from homology"/>
<evidence type="ECO:0000256" key="5">
    <source>
        <dbReference type="ARBA" id="ARBA00022989"/>
    </source>
</evidence>
<reference evidence="12 13" key="1">
    <citation type="submission" date="2021-01" db="EMBL/GenBank/DDBJ databases">
        <title>Biogeographic distribution of Paracoccus.</title>
        <authorList>
            <person name="Hollensteiner J."/>
            <person name="Leineberger J."/>
            <person name="Brinkhoff T."/>
            <person name="Daniel R."/>
        </authorList>
    </citation>
    <scope>NUCLEOTIDE SEQUENCE [LARGE SCALE GENOMIC DNA]</scope>
    <source>
        <strain evidence="12 13">KCTC 22803</strain>
    </source>
</reference>
<evidence type="ECO:0000256" key="3">
    <source>
        <dbReference type="ARBA" id="ARBA00022475"/>
    </source>
</evidence>
<feature type="transmembrane region" description="Helical" evidence="8">
    <location>
        <begin position="325"/>
        <end position="347"/>
    </location>
</feature>
<dbReference type="SUPFAM" id="SSF50182">
    <property type="entry name" value="Sm-like ribonucleoproteins"/>
    <property type="match status" value="1"/>
</dbReference>
<dbReference type="InterPro" id="IPR049278">
    <property type="entry name" value="MS_channel_C"/>
</dbReference>
<evidence type="ECO:0000256" key="8">
    <source>
        <dbReference type="SAM" id="Phobius"/>
    </source>
</evidence>
<feature type="transmembrane region" description="Helical" evidence="8">
    <location>
        <begin position="522"/>
        <end position="545"/>
    </location>
</feature>
<feature type="transmembrane region" description="Helical" evidence="8">
    <location>
        <begin position="566"/>
        <end position="589"/>
    </location>
</feature>
<dbReference type="InterPro" id="IPR052702">
    <property type="entry name" value="MscS-like_channel"/>
</dbReference>
<dbReference type="InterPro" id="IPR006686">
    <property type="entry name" value="MscS_channel_CS"/>
</dbReference>
<keyword evidence="5 8" id="KW-1133">Transmembrane helix</keyword>
<feature type="compositionally biased region" description="Basic and acidic residues" evidence="7">
    <location>
        <begin position="798"/>
        <end position="832"/>
    </location>
</feature>
<feature type="compositionally biased region" description="Acidic residues" evidence="7">
    <location>
        <begin position="833"/>
        <end position="853"/>
    </location>
</feature>
<feature type="signal peptide" evidence="9">
    <location>
        <begin position="1"/>
        <end position="22"/>
    </location>
</feature>
<evidence type="ECO:0000313" key="13">
    <source>
        <dbReference type="Proteomes" id="UP001219349"/>
    </source>
</evidence>
<evidence type="ECO:0000259" key="10">
    <source>
        <dbReference type="Pfam" id="PF00924"/>
    </source>
</evidence>
<feature type="transmembrane region" description="Helical" evidence="8">
    <location>
        <begin position="210"/>
        <end position="230"/>
    </location>
</feature>
<evidence type="ECO:0000259" key="11">
    <source>
        <dbReference type="Pfam" id="PF21082"/>
    </source>
</evidence>
<feature type="transmembrane region" description="Helical" evidence="8">
    <location>
        <begin position="279"/>
        <end position="297"/>
    </location>
</feature>
<evidence type="ECO:0000256" key="7">
    <source>
        <dbReference type="SAM" id="MobiDB-lite"/>
    </source>
</evidence>
<comment type="similarity">
    <text evidence="2">Belongs to the MscS (TC 1.A.23) family.</text>
</comment>